<comment type="caution">
    <text evidence="2">The sequence shown here is derived from an EMBL/GenBank/DDBJ whole genome shotgun (WGS) entry which is preliminary data.</text>
</comment>
<name>A0A9D1KXJ6_9FIRM</name>
<dbReference type="EMBL" id="DVLT01000038">
    <property type="protein sequence ID" value="HIU02779.1"/>
    <property type="molecule type" value="Genomic_DNA"/>
</dbReference>
<proteinExistence type="predicted"/>
<keyword evidence="1" id="KW-0175">Coiled coil</keyword>
<organism evidence="2 3">
    <name type="scientific">Candidatus Onthocola gallistercoris</name>
    <dbReference type="NCBI Taxonomy" id="2840876"/>
    <lineage>
        <taxon>Bacteria</taxon>
        <taxon>Bacillati</taxon>
        <taxon>Bacillota</taxon>
        <taxon>Bacilli</taxon>
        <taxon>Candidatus Onthocola</taxon>
    </lineage>
</organism>
<dbReference type="GO" id="GO:0032259">
    <property type="term" value="P:methylation"/>
    <property type="evidence" value="ECO:0007669"/>
    <property type="project" value="UniProtKB-KW"/>
</dbReference>
<dbReference type="PANTHER" id="PTHR43861">
    <property type="entry name" value="TRANS-ACONITATE 2-METHYLTRANSFERASE-RELATED"/>
    <property type="match status" value="1"/>
</dbReference>
<evidence type="ECO:0000313" key="2">
    <source>
        <dbReference type="EMBL" id="HIU02779.1"/>
    </source>
</evidence>
<reference evidence="2" key="2">
    <citation type="journal article" date="2021" name="PeerJ">
        <title>Extensive microbial diversity within the chicken gut microbiome revealed by metagenomics and culture.</title>
        <authorList>
            <person name="Gilroy R."/>
            <person name="Ravi A."/>
            <person name="Getino M."/>
            <person name="Pursley I."/>
            <person name="Horton D.L."/>
            <person name="Alikhan N.F."/>
            <person name="Baker D."/>
            <person name="Gharbi K."/>
            <person name="Hall N."/>
            <person name="Watson M."/>
            <person name="Adriaenssens E.M."/>
            <person name="Foster-Nyarko E."/>
            <person name="Jarju S."/>
            <person name="Secka A."/>
            <person name="Antonio M."/>
            <person name="Oren A."/>
            <person name="Chaudhuri R.R."/>
            <person name="La Ragione R."/>
            <person name="Hildebrand F."/>
            <person name="Pallen M.J."/>
        </authorList>
    </citation>
    <scope>NUCLEOTIDE SEQUENCE</scope>
    <source>
        <strain evidence="2">CHK187-14744</strain>
    </source>
</reference>
<reference evidence="2" key="1">
    <citation type="submission" date="2020-10" db="EMBL/GenBank/DDBJ databases">
        <authorList>
            <person name="Gilroy R."/>
        </authorList>
    </citation>
    <scope>NUCLEOTIDE SEQUENCE</scope>
    <source>
        <strain evidence="2">CHK187-14744</strain>
    </source>
</reference>
<dbReference type="Pfam" id="PF13489">
    <property type="entry name" value="Methyltransf_23"/>
    <property type="match status" value="1"/>
</dbReference>
<feature type="coiled-coil region" evidence="1">
    <location>
        <begin position="2"/>
        <end position="82"/>
    </location>
</feature>
<keyword evidence="2" id="KW-0808">Transferase</keyword>
<keyword evidence="2" id="KW-0489">Methyltransferase</keyword>
<evidence type="ECO:0000313" key="3">
    <source>
        <dbReference type="Proteomes" id="UP000824164"/>
    </source>
</evidence>
<dbReference type="GO" id="GO:0008168">
    <property type="term" value="F:methyltransferase activity"/>
    <property type="evidence" value="ECO:0007669"/>
    <property type="project" value="UniProtKB-KW"/>
</dbReference>
<gene>
    <name evidence="2" type="ORF">IAB63_05950</name>
</gene>
<dbReference type="PANTHER" id="PTHR43861:SF6">
    <property type="entry name" value="METHYLTRANSFERASE TYPE 11"/>
    <property type="match status" value="1"/>
</dbReference>
<sequence length="352" mass="40554">MLTKSREKIEELEKNIGDLEQKLQKALMEKEELFTKLNIQKQESEQRTRSLELRVDSLERRLDGYENVIVNLQNNNVLLETMGQTMERLLARQSKLERLAKTQPIAAIQAAKEVYKDSVMTAQSTRAADSYNVIDYFDFENHFRGSRQSIKERQKQYLDYFKGCTRVVDIGCGRGEFLELMKENHIPAVGVDTYEEFVDYCTEKGFQAVRDDGIHYLKTIESVDGIFVGQVVEHLKVEQIVDLCHTAYEKLEKGGRVVMETPNPTSLAIYTHAFYVDPSHVKPVHPLTLEYFLQKAGFHDIKILYTESSKINMEIPELHMEASENMEAFNKAMRVVSETLFGSQDYAIIGTK</sequence>
<evidence type="ECO:0000256" key="1">
    <source>
        <dbReference type="SAM" id="Coils"/>
    </source>
</evidence>
<protein>
    <submittedName>
        <fullName evidence="2">Methyltransferase domain-containing protein</fullName>
    </submittedName>
</protein>
<accession>A0A9D1KXJ6</accession>
<dbReference type="SUPFAM" id="SSF53335">
    <property type="entry name" value="S-adenosyl-L-methionine-dependent methyltransferases"/>
    <property type="match status" value="1"/>
</dbReference>
<dbReference type="InterPro" id="IPR029063">
    <property type="entry name" value="SAM-dependent_MTases_sf"/>
</dbReference>
<dbReference type="AlphaFoldDB" id="A0A9D1KXJ6"/>
<dbReference type="Proteomes" id="UP000824164">
    <property type="component" value="Unassembled WGS sequence"/>
</dbReference>
<dbReference type="Gene3D" id="3.40.50.150">
    <property type="entry name" value="Vaccinia Virus protein VP39"/>
    <property type="match status" value="1"/>
</dbReference>
<dbReference type="CDD" id="cd02440">
    <property type="entry name" value="AdoMet_MTases"/>
    <property type="match status" value="1"/>
</dbReference>